<dbReference type="PATRIC" id="fig|1121318.3.peg.3367"/>
<comment type="similarity">
    <text evidence="1">Belongs to the acetyl-CoA hydrolase/transferase family.</text>
</comment>
<dbReference type="EMBL" id="LHUR01000042">
    <property type="protein sequence ID" value="KOA18470.1"/>
    <property type="molecule type" value="Genomic_DNA"/>
</dbReference>
<sequence length="429" mass="47108">MSWQDIYKSKLVSVEEAAKKIESGDKIWFGACSSAPIQILEALANRAHELRNVDLVTAMAMYPYKFLQLPEYIGKLNFHTIFYGPIERKFYKAGNVDIDSVHFGKSYLAIRDVYKVDTLLADVSEPDEDGYMYYGAVGVSWNGVVAEYAKKKIVQVNKFQPKVNGIKHRIHVSEVYCICEYDHPLPELTQPPVKETDKKIASYIIPLIPDGATLQVGLGGIANAVAYGLENKKDLGVHTEMLTDSMVYLAKKGVISRRILAGFGLGSKELYDFVGEGKVELVPIEVVNDPYAAGQNDNFISINSTLMVDLTGQAGSESIGFSQFSCTGGQLDYVRAAGISKGGKSFLCLASTIKNKDGSIGSTINVSLPEGQAVTTPRSDVMYVVTEYGIADLYNKPIKARVEAMISIAHPDFREKLRQDAIRAGLTVK</sequence>
<dbReference type="PANTHER" id="PTHR21432:SF20">
    <property type="entry name" value="ACETYL-COA HYDROLASE"/>
    <property type="match status" value="1"/>
</dbReference>
<evidence type="ECO:0000313" key="6">
    <source>
        <dbReference type="Proteomes" id="UP000037043"/>
    </source>
</evidence>
<keyword evidence="2 5" id="KW-0808">Transferase</keyword>
<dbReference type="InterPro" id="IPR037171">
    <property type="entry name" value="NagB/RpiA_transferase-like"/>
</dbReference>
<organism evidence="5 6">
    <name type="scientific">Clostridium homopropionicum DSM 5847</name>
    <dbReference type="NCBI Taxonomy" id="1121318"/>
    <lineage>
        <taxon>Bacteria</taxon>
        <taxon>Bacillati</taxon>
        <taxon>Bacillota</taxon>
        <taxon>Clostridia</taxon>
        <taxon>Eubacteriales</taxon>
        <taxon>Clostridiaceae</taxon>
        <taxon>Clostridium</taxon>
    </lineage>
</organism>
<dbReference type="Pfam" id="PF13336">
    <property type="entry name" value="AcetylCoA_hyd_C"/>
    <property type="match status" value="1"/>
</dbReference>
<dbReference type="GO" id="GO:0008775">
    <property type="term" value="F:acetate CoA-transferase activity"/>
    <property type="evidence" value="ECO:0007669"/>
    <property type="project" value="InterPro"/>
</dbReference>
<evidence type="ECO:0000256" key="1">
    <source>
        <dbReference type="ARBA" id="ARBA00009632"/>
    </source>
</evidence>
<accession>A0A0L6Z682</accession>
<dbReference type="Gene3D" id="3.30.750.70">
    <property type="entry name" value="4-hydroxybutyrate coenzyme like domains"/>
    <property type="match status" value="1"/>
</dbReference>
<feature type="domain" description="Acetyl-CoA hydrolase/transferase C-terminal" evidence="4">
    <location>
        <begin position="266"/>
        <end position="421"/>
    </location>
</feature>
<dbReference type="RefSeq" id="WP_052222814.1">
    <property type="nucleotide sequence ID" value="NZ_LHUR01000042.1"/>
</dbReference>
<evidence type="ECO:0000259" key="3">
    <source>
        <dbReference type="Pfam" id="PF02550"/>
    </source>
</evidence>
<proteinExistence type="inferred from homology"/>
<evidence type="ECO:0000256" key="2">
    <source>
        <dbReference type="ARBA" id="ARBA00022679"/>
    </source>
</evidence>
<dbReference type="InterPro" id="IPR003702">
    <property type="entry name" value="ActCoA_hydro_N"/>
</dbReference>
<evidence type="ECO:0000259" key="4">
    <source>
        <dbReference type="Pfam" id="PF13336"/>
    </source>
</evidence>
<dbReference type="PANTHER" id="PTHR21432">
    <property type="entry name" value="ACETYL-COA HYDROLASE-RELATED"/>
    <property type="match status" value="1"/>
</dbReference>
<keyword evidence="6" id="KW-1185">Reference proteome</keyword>
<dbReference type="EC" id="2.8.3.-" evidence="5"/>
<gene>
    <name evidence="5" type="primary">cat1_6</name>
    <name evidence="5" type="ORF">CLHOM_33720</name>
</gene>
<dbReference type="SUPFAM" id="SSF100950">
    <property type="entry name" value="NagB/RpiA/CoA transferase-like"/>
    <property type="match status" value="2"/>
</dbReference>
<dbReference type="STRING" id="36844.SAMN04488501_101108"/>
<dbReference type="Gene3D" id="3.40.1080.10">
    <property type="entry name" value="Glutaconate Coenzyme A-transferase"/>
    <property type="match status" value="1"/>
</dbReference>
<dbReference type="InterPro" id="IPR026888">
    <property type="entry name" value="AcetylCoA_hyd_C"/>
</dbReference>
<reference evidence="6" key="1">
    <citation type="submission" date="2015-08" db="EMBL/GenBank/DDBJ databases">
        <title>Genome sequence of the strict anaerobe Clostridium homopropionicum LuHBu1 (DSM 5847T).</title>
        <authorList>
            <person name="Poehlein A."/>
            <person name="Beck M."/>
            <person name="Schiel-Bengelsdorf B."/>
            <person name="Bengelsdorf F.R."/>
            <person name="Daniel R."/>
            <person name="Duerre P."/>
        </authorList>
    </citation>
    <scope>NUCLEOTIDE SEQUENCE [LARGE SCALE GENOMIC DNA]</scope>
    <source>
        <strain evidence="6">DSM 5847</strain>
    </source>
</reference>
<dbReference type="InterPro" id="IPR046433">
    <property type="entry name" value="ActCoA_hydro"/>
</dbReference>
<evidence type="ECO:0000313" key="5">
    <source>
        <dbReference type="EMBL" id="KOA18470.1"/>
    </source>
</evidence>
<dbReference type="Proteomes" id="UP000037043">
    <property type="component" value="Unassembled WGS sequence"/>
</dbReference>
<dbReference type="GO" id="GO:0006083">
    <property type="term" value="P:acetate metabolic process"/>
    <property type="evidence" value="ECO:0007669"/>
    <property type="project" value="InterPro"/>
</dbReference>
<comment type="caution">
    <text evidence="5">The sequence shown here is derived from an EMBL/GenBank/DDBJ whole genome shotgun (WGS) entry which is preliminary data.</text>
</comment>
<dbReference type="Gene3D" id="3.40.1080.20">
    <property type="entry name" value="Acetyl-CoA hydrolase/transferase C-terminal domain"/>
    <property type="match status" value="1"/>
</dbReference>
<feature type="domain" description="Acetyl-CoA hydrolase/transferase N-terminal" evidence="3">
    <location>
        <begin position="5"/>
        <end position="182"/>
    </location>
</feature>
<dbReference type="AlphaFoldDB" id="A0A0L6Z682"/>
<name>A0A0L6Z682_9CLOT</name>
<dbReference type="Pfam" id="PF02550">
    <property type="entry name" value="AcetylCoA_hydro"/>
    <property type="match status" value="1"/>
</dbReference>
<protein>
    <submittedName>
        <fullName evidence="5">Succinyl-CoA:coenzyme A transferase</fullName>
        <ecNumber evidence="5">2.8.3.-</ecNumber>
    </submittedName>
</protein>
<dbReference type="InterPro" id="IPR038460">
    <property type="entry name" value="AcetylCoA_hyd_C_sf"/>
</dbReference>